<comment type="similarity">
    <text evidence="1">Belongs to the peptidase S33 family.</text>
</comment>
<dbReference type="PANTHER" id="PTHR21661:SF35">
    <property type="entry name" value="EPOXIDE HYDROLASE"/>
    <property type="match status" value="1"/>
</dbReference>
<dbReference type="PANTHER" id="PTHR21661">
    <property type="entry name" value="EPOXIDE HYDROLASE 1-RELATED"/>
    <property type="match status" value="1"/>
</dbReference>
<dbReference type="Pfam" id="PF06441">
    <property type="entry name" value="EHN"/>
    <property type="match status" value="1"/>
</dbReference>
<evidence type="ECO:0000256" key="3">
    <source>
        <dbReference type="ARBA" id="ARBA00022801"/>
    </source>
</evidence>
<evidence type="ECO:0000256" key="1">
    <source>
        <dbReference type="ARBA" id="ARBA00010088"/>
    </source>
</evidence>
<keyword evidence="2" id="KW-0058">Aromatic hydrocarbons catabolism</keyword>
<dbReference type="GO" id="GO:0004301">
    <property type="term" value="F:epoxide hydrolase activity"/>
    <property type="evidence" value="ECO:0007669"/>
    <property type="project" value="TreeGrafter"/>
</dbReference>
<dbReference type="Gene3D" id="3.40.50.1820">
    <property type="entry name" value="alpha/beta hydrolase"/>
    <property type="match status" value="1"/>
</dbReference>
<dbReference type="SUPFAM" id="SSF53474">
    <property type="entry name" value="alpha/beta-Hydrolases"/>
    <property type="match status" value="1"/>
</dbReference>
<feature type="active site" description="Nucleophile" evidence="4">
    <location>
        <position position="178"/>
    </location>
</feature>
<feature type="domain" description="Epoxide hydrolase N-terminal" evidence="5">
    <location>
        <begin position="4"/>
        <end position="112"/>
    </location>
</feature>
<reference evidence="6 7" key="1">
    <citation type="journal article" date="2019" name="Nat. Ecol. Evol.">
        <title>Megaphylogeny resolves global patterns of mushroom evolution.</title>
        <authorList>
            <person name="Varga T."/>
            <person name="Krizsan K."/>
            <person name="Foldi C."/>
            <person name="Dima B."/>
            <person name="Sanchez-Garcia M."/>
            <person name="Sanchez-Ramirez S."/>
            <person name="Szollosi G.J."/>
            <person name="Szarkandi J.G."/>
            <person name="Papp V."/>
            <person name="Albert L."/>
            <person name="Andreopoulos W."/>
            <person name="Angelini C."/>
            <person name="Antonin V."/>
            <person name="Barry K.W."/>
            <person name="Bougher N.L."/>
            <person name="Buchanan P."/>
            <person name="Buyck B."/>
            <person name="Bense V."/>
            <person name="Catcheside P."/>
            <person name="Chovatia M."/>
            <person name="Cooper J."/>
            <person name="Damon W."/>
            <person name="Desjardin D."/>
            <person name="Finy P."/>
            <person name="Geml J."/>
            <person name="Haridas S."/>
            <person name="Hughes K."/>
            <person name="Justo A."/>
            <person name="Karasinski D."/>
            <person name="Kautmanova I."/>
            <person name="Kiss B."/>
            <person name="Kocsube S."/>
            <person name="Kotiranta H."/>
            <person name="LaButti K.M."/>
            <person name="Lechner B.E."/>
            <person name="Liimatainen K."/>
            <person name="Lipzen A."/>
            <person name="Lukacs Z."/>
            <person name="Mihaltcheva S."/>
            <person name="Morgado L.N."/>
            <person name="Niskanen T."/>
            <person name="Noordeloos M.E."/>
            <person name="Ohm R.A."/>
            <person name="Ortiz-Santana B."/>
            <person name="Ovrebo C."/>
            <person name="Racz N."/>
            <person name="Riley R."/>
            <person name="Savchenko A."/>
            <person name="Shiryaev A."/>
            <person name="Soop K."/>
            <person name="Spirin V."/>
            <person name="Szebenyi C."/>
            <person name="Tomsovsky M."/>
            <person name="Tulloss R.E."/>
            <person name="Uehling J."/>
            <person name="Grigoriev I.V."/>
            <person name="Vagvolgyi C."/>
            <person name="Papp T."/>
            <person name="Martin F.M."/>
            <person name="Miettinen O."/>
            <person name="Hibbett D.S."/>
            <person name="Nagy L.G."/>
        </authorList>
    </citation>
    <scope>NUCLEOTIDE SEQUENCE [LARGE SCALE GENOMIC DNA]</scope>
    <source>
        <strain evidence="6 7">OMC1185</strain>
    </source>
</reference>
<sequence length="408" mass="46473">MSERPYKIAVSDEELDVLQRKLNLVRLPDELDDVGWDYGVPLKEVKRLVARWKDGYEWRKHEKELNELPHLTRDVEVEGFGSLNIHYLHARSQVEGAIPLLFVHGWPGSFHEAARIIPLLTADSEDHPSFHVVAIGLPGFGFSEAPSKKGFAIAQYAETALNLMIALGYEKFVTQGGDWGYRVTRKMAAMYGGKHVQAWHTNHPVPDPPSFIRNPILAFNHFLHTWTPYSPYTDAERRSLDRNKWFEQTQSGYFVEQSTQPQTLGYSLADSPVGLLAWMYEKLVHWTDKYEWDDDEVLTWVSIYWFSRAGPAASLRIYYEFMHASDSHDSTRVGSIPLGVSHFPAEIVSPPRSWIRTVGNVVFQSEHTAGGHFAAFERPRELVDDLRKMYGRGGPAYGAVAGMHGYKV</sequence>
<dbReference type="Proteomes" id="UP000305948">
    <property type="component" value="Unassembled WGS sequence"/>
</dbReference>
<gene>
    <name evidence="6" type="ORF">OE88DRAFT_1441091</name>
</gene>
<organism evidence="6 7">
    <name type="scientific">Heliocybe sulcata</name>
    <dbReference type="NCBI Taxonomy" id="5364"/>
    <lineage>
        <taxon>Eukaryota</taxon>
        <taxon>Fungi</taxon>
        <taxon>Dikarya</taxon>
        <taxon>Basidiomycota</taxon>
        <taxon>Agaricomycotina</taxon>
        <taxon>Agaricomycetes</taxon>
        <taxon>Gloeophyllales</taxon>
        <taxon>Gloeophyllaceae</taxon>
        <taxon>Heliocybe</taxon>
    </lineage>
</organism>
<dbReference type="GO" id="GO:0097176">
    <property type="term" value="P:epoxide metabolic process"/>
    <property type="evidence" value="ECO:0007669"/>
    <property type="project" value="TreeGrafter"/>
</dbReference>
<dbReference type="InterPro" id="IPR000639">
    <property type="entry name" value="Epox_hydrolase-like"/>
</dbReference>
<dbReference type="PRINTS" id="PR00412">
    <property type="entry name" value="EPOXHYDRLASE"/>
</dbReference>
<dbReference type="InterPro" id="IPR010497">
    <property type="entry name" value="Epoxide_hydro_N"/>
</dbReference>
<dbReference type="OrthoDB" id="7130006at2759"/>
<keyword evidence="7" id="KW-1185">Reference proteome</keyword>
<evidence type="ECO:0000313" key="6">
    <source>
        <dbReference type="EMBL" id="TFK52704.1"/>
    </source>
</evidence>
<evidence type="ECO:0000313" key="7">
    <source>
        <dbReference type="Proteomes" id="UP000305948"/>
    </source>
</evidence>
<evidence type="ECO:0000256" key="2">
    <source>
        <dbReference type="ARBA" id="ARBA00022797"/>
    </source>
</evidence>
<keyword evidence="3 6" id="KW-0378">Hydrolase</keyword>
<dbReference type="InterPro" id="IPR016292">
    <property type="entry name" value="Epoxide_hydrolase"/>
</dbReference>
<dbReference type="STRING" id="5364.A0A5C3N4W2"/>
<evidence type="ECO:0000256" key="4">
    <source>
        <dbReference type="PIRSR" id="PIRSR001112-1"/>
    </source>
</evidence>
<protein>
    <submittedName>
        <fullName evidence="6">Alpha/beta-hydrolase</fullName>
    </submittedName>
</protein>
<feature type="active site" description="Proton donor" evidence="4">
    <location>
        <position position="318"/>
    </location>
</feature>
<proteinExistence type="inferred from homology"/>
<evidence type="ECO:0000259" key="5">
    <source>
        <dbReference type="Pfam" id="PF06441"/>
    </source>
</evidence>
<dbReference type="PIRSF" id="PIRSF001112">
    <property type="entry name" value="Epoxide_hydrolase"/>
    <property type="match status" value="1"/>
</dbReference>
<dbReference type="AlphaFoldDB" id="A0A5C3N4W2"/>
<dbReference type="InterPro" id="IPR029058">
    <property type="entry name" value="AB_hydrolase_fold"/>
</dbReference>
<feature type="active site" description="Proton acceptor" evidence="4">
    <location>
        <position position="372"/>
    </location>
</feature>
<accession>A0A5C3N4W2</accession>
<dbReference type="EMBL" id="ML213509">
    <property type="protein sequence ID" value="TFK52704.1"/>
    <property type="molecule type" value="Genomic_DNA"/>
</dbReference>
<name>A0A5C3N4W2_9AGAM</name>